<proteinExistence type="predicted"/>
<dbReference type="Proteomes" id="UP000016927">
    <property type="component" value="Unassembled WGS sequence"/>
</dbReference>
<gene>
    <name evidence="1" type="ORF">NBO_11g0069</name>
</gene>
<evidence type="ECO:0000313" key="2">
    <source>
        <dbReference type="Proteomes" id="UP000016927"/>
    </source>
</evidence>
<evidence type="ECO:0000313" key="1">
    <source>
        <dbReference type="EMBL" id="EOB14998.1"/>
    </source>
</evidence>
<dbReference type="AlphaFoldDB" id="R0MQ55"/>
<dbReference type="VEuPathDB" id="MicrosporidiaDB:NBO_11g0069"/>
<keyword evidence="2" id="KW-1185">Reference proteome</keyword>
<organism evidence="1 2">
    <name type="scientific">Nosema bombycis (strain CQ1 / CVCC 102059)</name>
    <name type="common">Microsporidian parasite</name>
    <name type="synonym">Pebrine of silkworm</name>
    <dbReference type="NCBI Taxonomy" id="578461"/>
    <lineage>
        <taxon>Eukaryota</taxon>
        <taxon>Fungi</taxon>
        <taxon>Fungi incertae sedis</taxon>
        <taxon>Microsporidia</taxon>
        <taxon>Nosematidae</taxon>
        <taxon>Nosema</taxon>
    </lineage>
</organism>
<sequence length="323" mass="38144">MPKILEKCIEEGMPVLIYNWLSVKDVYFSLVVKRFPWLNDFHKCAPENTSQRSQIAEDILISDNKSVFLFYLEKKRVLVDFRDIGEIVYDFSVEWLKMFIKENHNRIKQIEKDDYKETIITYLHNKNDKDIVIIVNRSKHSILQKVLDDLSLNSSYDIAVTIKKPKTVCPDEEYLIKIYENRSLLKDFNKSFKQRAIHSFRRPGVLNKYILSYIHDLEGCAMVIASVFRESYHVKNFLRKITFVIENESLLISFMNHFLRFVKSKVPLFLIRKWADSIDPIVLAGKVNVFDLGTLIDNYYSEDLKKGILIRGYSYVNSEEILQ</sequence>
<dbReference type="EMBL" id="KB908919">
    <property type="protein sequence ID" value="EOB14998.1"/>
    <property type="molecule type" value="Genomic_DNA"/>
</dbReference>
<name>R0MQ55_NOSB1</name>
<dbReference type="HOGENOM" id="CLU_860788_0_0_1"/>
<protein>
    <submittedName>
        <fullName evidence="1">Uncharacterized protein</fullName>
    </submittedName>
</protein>
<accession>R0MQ55</accession>
<reference evidence="1 2" key="1">
    <citation type="journal article" date="2013" name="BMC Genomics">
        <title>Comparative genomics of parasitic silkworm microsporidia reveal an association between genome expansion and host adaptation.</title>
        <authorList>
            <person name="Pan G."/>
            <person name="Xu J."/>
            <person name="Li T."/>
            <person name="Xia Q."/>
            <person name="Liu S.L."/>
            <person name="Zhang G."/>
            <person name="Li S."/>
            <person name="Li C."/>
            <person name="Liu H."/>
            <person name="Yang L."/>
            <person name="Liu T."/>
            <person name="Zhang X."/>
            <person name="Wu Z."/>
            <person name="Fan W."/>
            <person name="Dang X."/>
            <person name="Xiang H."/>
            <person name="Tao M."/>
            <person name="Li Y."/>
            <person name="Hu J."/>
            <person name="Li Z."/>
            <person name="Lin L."/>
            <person name="Luo J."/>
            <person name="Geng L."/>
            <person name="Wang L."/>
            <person name="Long M."/>
            <person name="Wan Y."/>
            <person name="He N."/>
            <person name="Zhang Z."/>
            <person name="Lu C."/>
            <person name="Keeling P.J."/>
            <person name="Wang J."/>
            <person name="Xiang Z."/>
            <person name="Zhou Z."/>
        </authorList>
    </citation>
    <scope>NUCLEOTIDE SEQUENCE [LARGE SCALE GENOMIC DNA]</scope>
    <source>
        <strain evidence="2">CQ1 / CVCC 102059</strain>
    </source>
</reference>